<dbReference type="EMBL" id="CP157947">
    <property type="protein sequence ID" value="XBS68585.1"/>
    <property type="molecule type" value="Genomic_DNA"/>
</dbReference>
<dbReference type="AlphaFoldDB" id="A0AAU7Q5Z0"/>
<name>A0AAU7Q5Z0_9GAMM</name>
<evidence type="ECO:0008006" key="2">
    <source>
        <dbReference type="Google" id="ProtNLM"/>
    </source>
</evidence>
<gene>
    <name evidence="1" type="ORF">ABK905_18250</name>
</gene>
<protein>
    <recommendedName>
        <fullName evidence="2">Xylose isomerase-like TIM barrel domain-containing protein</fullName>
    </recommendedName>
</protein>
<reference evidence="1" key="1">
    <citation type="submission" date="2024-06" db="EMBL/GenBank/DDBJ databases">
        <authorList>
            <person name="Coelho C."/>
            <person name="Bento M."/>
            <person name="Garcia E."/>
            <person name="Camelo A."/>
            <person name="Brandao I."/>
            <person name="Espirito Santo C."/>
            <person name="Trovao J."/>
            <person name="Verissimo A."/>
            <person name="Costa J."/>
            <person name="Tiago I."/>
        </authorList>
    </citation>
    <scope>NUCLEOTIDE SEQUENCE</scope>
    <source>
        <strain evidence="1">KWT182</strain>
    </source>
</reference>
<organism evidence="1">
    <name type="scientific">Acerihabitans sp. KWT182</name>
    <dbReference type="NCBI Taxonomy" id="3157919"/>
    <lineage>
        <taxon>Bacteria</taxon>
        <taxon>Pseudomonadati</taxon>
        <taxon>Pseudomonadota</taxon>
        <taxon>Gammaproteobacteria</taxon>
        <taxon>Enterobacterales</taxon>
        <taxon>Pectobacteriaceae</taxon>
        <taxon>Acerihabitans</taxon>
    </lineage>
</organism>
<proteinExistence type="predicted"/>
<evidence type="ECO:0000313" key="1">
    <source>
        <dbReference type="EMBL" id="XBS68585.1"/>
    </source>
</evidence>
<sequence>MRLSISNIAWDTAEDHSVARLLQRENITAIDIVPGKYFQNLSHVRKEEVFKLCDKWAQYGIEIVGMQALLFGTSGLSLFGSMSSRKNLLHHLIKVLRISGITGAGRLVFGSPKNRDRGTLTDDEVKNIAVPFFSSIR</sequence>
<accession>A0AAU7Q5Z0</accession>